<proteinExistence type="predicted"/>
<accession>A0A143QK81</accession>
<name>A0A143QK81_RHOFA</name>
<dbReference type="OrthoDB" id="9812570at2"/>
<reference evidence="2" key="2">
    <citation type="submission" date="2016-04" db="EMBL/GenBank/DDBJ databases">
        <title>Complete Genome and Plasmid Sequences for Rhodococcus fascians D188 and Draft Sequences for Rhodococcus spp. Isolates PBTS 1 and PBTS 2.</title>
        <authorList>
            <person name="Stamer R."/>
            <person name="Vereecke D."/>
            <person name="Zhang Y."/>
            <person name="Schilkey F."/>
            <person name="Devitt N."/>
            <person name="Randall J."/>
        </authorList>
    </citation>
    <scope>NUCLEOTIDE SEQUENCE [LARGE SCALE GENOMIC DNA]</scope>
    <source>
        <strain evidence="2">PBTS2</strain>
    </source>
</reference>
<evidence type="ECO:0000313" key="2">
    <source>
        <dbReference type="Proteomes" id="UP000076038"/>
    </source>
</evidence>
<keyword evidence="2" id="KW-1185">Reference proteome</keyword>
<organism evidence="1 2">
    <name type="scientific">Rhodococcoides fascians</name>
    <name type="common">Rhodococcus fascians</name>
    <dbReference type="NCBI Taxonomy" id="1828"/>
    <lineage>
        <taxon>Bacteria</taxon>
        <taxon>Bacillati</taxon>
        <taxon>Actinomycetota</taxon>
        <taxon>Actinomycetes</taxon>
        <taxon>Mycobacteriales</taxon>
        <taxon>Nocardiaceae</taxon>
        <taxon>Rhodococcoides</taxon>
    </lineage>
</organism>
<protein>
    <submittedName>
        <fullName evidence="1">Uncharacterized protein</fullName>
    </submittedName>
</protein>
<reference evidence="1 2" key="1">
    <citation type="journal article" date="2016" name="Genome Announc.">
        <title>Complete Genome and Plasmid Sequences for Rhodococcus fascians D188 and Draft Sequences for Rhodococcus Isolates PBTS 1 and PBTS 2.</title>
        <authorList>
            <person name="Stamler R.A."/>
            <person name="Vereecke D."/>
            <person name="Zhang Y."/>
            <person name="Schilkey F."/>
            <person name="Devitt N."/>
            <person name="Randall J.J."/>
        </authorList>
    </citation>
    <scope>NUCLEOTIDE SEQUENCE [LARGE SCALE GENOMIC DNA]</scope>
    <source>
        <strain evidence="1 2">PBTS2</strain>
    </source>
</reference>
<gene>
    <name evidence="1" type="ORF">A3Q41_01469</name>
</gene>
<dbReference type="EMBL" id="CP015220">
    <property type="protein sequence ID" value="AMY22777.1"/>
    <property type="molecule type" value="Genomic_DNA"/>
</dbReference>
<dbReference type="AlphaFoldDB" id="A0A143QK81"/>
<dbReference type="RefSeq" id="WP_048319069.1">
    <property type="nucleotide sequence ID" value="NZ_CP015220.1"/>
</dbReference>
<sequence>MDPIELAAEADITAATRAVVTAAATEAGRIADEIIGTGPLPGTPEWEAEQSTNLPARRSLAWHLLSLRVQLAAGLDGIETVVVLRVQGATWAIIGQAVGMSRQSAHERWGARAAAILDPVGDGQPDIVPNDSPA</sequence>
<dbReference type="KEGG" id="rhs:A3Q41_01469"/>
<dbReference type="Proteomes" id="UP000076038">
    <property type="component" value="Chromosome"/>
</dbReference>
<evidence type="ECO:0000313" key="1">
    <source>
        <dbReference type="EMBL" id="AMY22777.1"/>
    </source>
</evidence>
<dbReference type="PATRIC" id="fig|1653479.3.peg.1489"/>
<accession>A0A260U0J1</accession>